<feature type="compositionally biased region" description="Basic residues" evidence="1">
    <location>
        <begin position="51"/>
        <end position="63"/>
    </location>
</feature>
<keyword evidence="3" id="KW-1185">Reference proteome</keyword>
<evidence type="ECO:0000313" key="2">
    <source>
        <dbReference type="EMBL" id="KDR81653.1"/>
    </source>
</evidence>
<dbReference type="HOGENOM" id="CLU_092497_0_0_1"/>
<feature type="region of interest" description="Disordered" evidence="1">
    <location>
        <begin position="1"/>
        <end position="72"/>
    </location>
</feature>
<evidence type="ECO:0000313" key="3">
    <source>
        <dbReference type="Proteomes" id="UP000027222"/>
    </source>
</evidence>
<dbReference type="EMBL" id="KL142370">
    <property type="protein sequence ID" value="KDR81653.1"/>
    <property type="molecule type" value="Genomic_DNA"/>
</dbReference>
<evidence type="ECO:0000256" key="1">
    <source>
        <dbReference type="SAM" id="MobiDB-lite"/>
    </source>
</evidence>
<protein>
    <submittedName>
        <fullName evidence="2">Uncharacterized protein</fullName>
    </submittedName>
</protein>
<reference evidence="3" key="1">
    <citation type="journal article" date="2014" name="Proc. Natl. Acad. Sci. U.S.A.">
        <title>Extensive sampling of basidiomycete genomes demonstrates inadequacy of the white-rot/brown-rot paradigm for wood decay fungi.</title>
        <authorList>
            <person name="Riley R."/>
            <person name="Salamov A.A."/>
            <person name="Brown D.W."/>
            <person name="Nagy L.G."/>
            <person name="Floudas D."/>
            <person name="Held B.W."/>
            <person name="Levasseur A."/>
            <person name="Lombard V."/>
            <person name="Morin E."/>
            <person name="Otillar R."/>
            <person name="Lindquist E.A."/>
            <person name="Sun H."/>
            <person name="LaButti K.M."/>
            <person name="Schmutz J."/>
            <person name="Jabbour D."/>
            <person name="Luo H."/>
            <person name="Baker S.E."/>
            <person name="Pisabarro A.G."/>
            <person name="Walton J.D."/>
            <person name="Blanchette R.A."/>
            <person name="Henrissat B."/>
            <person name="Martin F."/>
            <person name="Cullen D."/>
            <person name="Hibbett D.S."/>
            <person name="Grigoriev I.V."/>
        </authorList>
    </citation>
    <scope>NUCLEOTIDE SEQUENCE [LARGE SCALE GENOMIC DNA]</scope>
    <source>
        <strain evidence="3">CBS 339.88</strain>
    </source>
</reference>
<proteinExistence type="predicted"/>
<dbReference type="AlphaFoldDB" id="A0A067TRP5"/>
<dbReference type="Proteomes" id="UP000027222">
    <property type="component" value="Unassembled WGS sequence"/>
</dbReference>
<organism evidence="2 3">
    <name type="scientific">Galerina marginata (strain CBS 339.88)</name>
    <dbReference type="NCBI Taxonomy" id="685588"/>
    <lineage>
        <taxon>Eukaryota</taxon>
        <taxon>Fungi</taxon>
        <taxon>Dikarya</taxon>
        <taxon>Basidiomycota</taxon>
        <taxon>Agaricomycotina</taxon>
        <taxon>Agaricomycetes</taxon>
        <taxon>Agaricomycetidae</taxon>
        <taxon>Agaricales</taxon>
        <taxon>Agaricineae</taxon>
        <taxon>Strophariaceae</taxon>
        <taxon>Galerina</taxon>
    </lineage>
</organism>
<name>A0A067TRP5_GALM3</name>
<sequence>MSAENGTTEGEKGDHQVSNKTNRRRTADPHRTTMQRHSATPDPTAPALTPRHVKPTHHLRRPSRPVPLHQRGAHHVGVGYEEVTRRRTPDINTEANRVGVGSPPTICNGRRAQYPHINEEPTTLVWGYEEVARRRTPDINTETNRVGVGWLWGGDGTAHLPTVSDDGRRAQYPHIDKEPTMQVLGVGRSN</sequence>
<accession>A0A067TRP5</accession>
<gene>
    <name evidence="2" type="ORF">GALMADRAFT_239732</name>
</gene>
<feature type="compositionally biased region" description="Low complexity" evidence="1">
    <location>
        <begin position="40"/>
        <end position="50"/>
    </location>
</feature>